<comment type="subcellular location">
    <subcellularLocation>
        <location evidence="1">Cell envelope</location>
    </subcellularLocation>
</comment>
<feature type="region of interest" description="Disordered" evidence="6">
    <location>
        <begin position="3003"/>
        <end position="3029"/>
    </location>
</feature>
<dbReference type="RefSeq" id="WP_060787242.1">
    <property type="nucleotide sequence ID" value="NZ_KQ956823.1"/>
</dbReference>
<feature type="compositionally biased region" description="Low complexity" evidence="6">
    <location>
        <begin position="179"/>
        <end position="191"/>
    </location>
</feature>
<protein>
    <submittedName>
        <fullName evidence="8">Repeat protein</fullName>
    </submittedName>
</protein>
<dbReference type="OrthoDB" id="9776008at2"/>
<evidence type="ECO:0000259" key="7">
    <source>
        <dbReference type="Pfam" id="PF00746"/>
    </source>
</evidence>
<dbReference type="InterPro" id="IPR042229">
    <property type="entry name" value="Listeria/Bacterioides_rpt_sf"/>
</dbReference>
<feature type="compositionally biased region" description="Polar residues" evidence="6">
    <location>
        <begin position="610"/>
        <end position="627"/>
    </location>
</feature>
<feature type="compositionally biased region" description="Low complexity" evidence="6">
    <location>
        <begin position="460"/>
        <end position="470"/>
    </location>
</feature>
<feature type="compositionally biased region" description="Acidic residues" evidence="6">
    <location>
        <begin position="1265"/>
        <end position="1279"/>
    </location>
</feature>
<feature type="compositionally biased region" description="Polar residues" evidence="6">
    <location>
        <begin position="269"/>
        <end position="316"/>
    </location>
</feature>
<feature type="region of interest" description="Disordered" evidence="6">
    <location>
        <begin position="88"/>
        <end position="124"/>
    </location>
</feature>
<keyword evidence="5" id="KW-0572">Peptidoglycan-anchor</keyword>
<evidence type="ECO:0000256" key="3">
    <source>
        <dbReference type="ARBA" id="ARBA00022525"/>
    </source>
</evidence>
<keyword evidence="4" id="KW-0732">Signal</keyword>
<feature type="compositionally biased region" description="Polar residues" evidence="6">
    <location>
        <begin position="482"/>
        <end position="493"/>
    </location>
</feature>
<dbReference type="EMBL" id="LRQA01000054">
    <property type="protein sequence ID" value="KXA17484.1"/>
    <property type="molecule type" value="Genomic_DNA"/>
</dbReference>
<gene>
    <name evidence="8" type="ORF">HMPREF3216_01129</name>
</gene>
<evidence type="ECO:0000256" key="6">
    <source>
        <dbReference type="SAM" id="MobiDB-lite"/>
    </source>
</evidence>
<feature type="domain" description="Gram-positive cocci surface proteins LPxTG" evidence="7">
    <location>
        <begin position="3064"/>
        <end position="3100"/>
    </location>
</feature>
<feature type="compositionally biased region" description="Basic and acidic residues" evidence="6">
    <location>
        <begin position="421"/>
        <end position="442"/>
    </location>
</feature>
<organism evidence="8 9">
    <name type="scientific">Gardnerella vaginalis</name>
    <dbReference type="NCBI Taxonomy" id="2702"/>
    <lineage>
        <taxon>Bacteria</taxon>
        <taxon>Bacillati</taxon>
        <taxon>Actinomycetota</taxon>
        <taxon>Actinomycetes</taxon>
        <taxon>Bifidobacteriales</taxon>
        <taxon>Bifidobacteriaceae</taxon>
        <taxon>Gardnerella</taxon>
    </lineage>
</organism>
<evidence type="ECO:0000313" key="9">
    <source>
        <dbReference type="Proteomes" id="UP000070558"/>
    </source>
</evidence>
<evidence type="ECO:0000256" key="1">
    <source>
        <dbReference type="ARBA" id="ARBA00004196"/>
    </source>
</evidence>
<feature type="region of interest" description="Disordered" evidence="6">
    <location>
        <begin position="1"/>
        <end position="40"/>
    </location>
</feature>
<dbReference type="Gene3D" id="2.60.40.4270">
    <property type="entry name" value="Listeria-Bacteroides repeat domain"/>
    <property type="match status" value="2"/>
</dbReference>
<evidence type="ECO:0000256" key="2">
    <source>
        <dbReference type="ARBA" id="ARBA00022512"/>
    </source>
</evidence>
<name>A0A133NMG3_GARVA</name>
<feature type="region of interest" description="Disordered" evidence="6">
    <location>
        <begin position="1479"/>
        <end position="1500"/>
    </location>
</feature>
<feature type="compositionally biased region" description="Pro residues" evidence="6">
    <location>
        <begin position="3009"/>
        <end position="3021"/>
    </location>
</feature>
<dbReference type="InterPro" id="IPR019931">
    <property type="entry name" value="LPXTG_anchor"/>
</dbReference>
<feature type="region of interest" description="Disordered" evidence="6">
    <location>
        <begin position="145"/>
        <end position="496"/>
    </location>
</feature>
<feature type="compositionally biased region" description="Low complexity" evidence="6">
    <location>
        <begin position="396"/>
        <end position="414"/>
    </location>
</feature>
<feature type="compositionally biased region" description="Polar residues" evidence="6">
    <location>
        <begin position="27"/>
        <end position="40"/>
    </location>
</feature>
<evidence type="ECO:0000313" key="8">
    <source>
        <dbReference type="EMBL" id="KXA17484.1"/>
    </source>
</evidence>
<sequence length="3107" mass="340769">MSKAKDVASKGNSSSKQIKHKSAKNKGVSSLKNVSSQNANNASGRIGVAAVALASTLSMLLPGATALAKTSFNADSFDSSYVNSVAKASGKGAGNGAGKGSGKGKGDGNDLYKNGLLNTGTTSERAMRQMVGSVKEYLVKNADSNADSNASAEGVNNQEAAAGDSSVSVKDSGERSDAGSEAATDSATESATKGEQDNSDVAKPKNKAVEKEQTAEVKPSETPASKTEPAKSEPAKTDSAKPEVVNPATESKTDSANSEPAAKTDSETKTNSSAKTEADQKSAQPANTENAKPENAQTAQSASTENAKPENAQNAQPVAKNEKEKAAPAIENADSENAKTAAEQPAAEQSASTESAQPTAKAKNDSTTPRVRNRRDTNQNAQNPNNGGSVTPADNAPETPSASAPSAGTESSAGVGATENTDSKEPVAEKPVAEKPVAKEQGTEGNANGAVADRSGEGANGSNSDSNANSQVIKPNEKNPEASDQNTANSQVQTDKKPEATYNLKILYTINGAPNKQLVQPYELTIDEAKLNELDEPENYVYVKLPQSAGYRPAIYHSGDYQYYIEKGKDGKGKNKYVVDDGTNADAVRYLRINKKLITDYAVKQRQAVGGSSSDQTSQNPSPTQQGAKDGIQYYGELNINYAPKTAKYYVRHMLQEAGKDEFKEDEDVPGAKTITVGGKEIHVTEVTGTVGSNVSAVSVYIPGYEPEHNLISSPLSDSEDEKDKLVLNLRYYRKAYTVTYDSAGGTDITAQKVYYQKSVPPVTNPTKRGYTFKGWHIVDPAEGTENTQKVNFDDSFRMKDHDVKLRAVWEANKTTSYRVNVWVQKADLVDKEHPDSLVNYDFVGLVERNNVKTGSSVDLNNMNDAGVAKDTSKLNGTDKDNPISDPELGLTKEELQGKDSDHKDGLIAKFNWMNDTPVTSLDGYNTDNPDDPNNYTISGSKRVYKDKFTRYFYVNKKLTKRYTKDPNNTSTKLFANDLDNTFDLVYNRKTYELIFAKPNNIKTEMGANNAVIHKKNRKGEIISYCYAGGGDCSDKLDNKSTYTYGNSSNEVTSKVDHKGYRVNVRYGQSLTDFWPNSDEVDFMDDGNTSSLGFVIGGNFDGATYGTYRDTPPFRLTKEEFVDPKFHWMYKDGKAPQISDNPADDSAPKYTVKDDQRLLILDSRDNSQRRQADPIQVIIKKQSIASAKNGDTGDDIKYELSTDSYSKDDTSSGDYVFPPSSIAGFESKITGLKPDNSNRKDGVKIKERFDADDFYTKVHDLYEEVTGEDTPDDPPEEDKDTFPDPDYTSDEDGDDGGLALKNLNDAIAERLKTDPAYKKYYEFKKKYHLEFRRYYAGVEEKLKFGVENNPSPFDKNNWLEMKYNRQSYAVQFYNADGNAIKDSSGVAKEKLPYEYSLTKRGNDKLTGEDADLYYNKGAVKSYDASVVKDDLGNTSKQFDGKYTFKLNGKTYSIVRPADLPEDYVFKGWAVDQAGIHLINGETNDNSEGAEGGSKSGSKAKGEVKDYTMPVNGIKLYAAWGKPEGIKHTVTLDYNMPQIDGNGNEISGSHVVTETKYPRYQSIDEKKIGTPTRKGYDFYGWELAKKGGVKVADHTPYAFSNQVVEDITLRAVWVKDTRYNGTFKHVFLKPGVTFKQYNDAKKTHTEAALVDHVSTQTVSGLREHLRYNAEAVYSDETHFPDKHFTSFEASKDESKNTGEFVYQTYNTRKYKVHYVTVDKDGNKKELLPESEVSSVNQKYDVAFYKPIEGFMPRESQQNIEYTTDDDGKQTSDKEITFTYDDVRVLKRKDDTQARPTNYTRYVFKVADGEQNMGSIADYSGHTAGKDGLVYDVIGGTKAYQMPLPQDPVAKQGYEFAGWIVKKTVKDAHSVEKEVDGINRLPVLSETQTDPKVVYTATFKLKAPVANDLKVLTPTQSLGSNYTAKDLIKNANEYPEGATFSFASGATFDSTPGLHKIKVQVHLDGNTADTEVLYRVLPDLVYASDWEKFKTSDYGSKHKDEYVPITFTGDLKQGMILGHDGETSEDKPSLVAYVYKDKKDISVRVPQAFGKEYEKDNYHYVFKGWATKVVQPTTDNPNPEQKFDINASDRYTSVTLKDGVTYHAVYKKIEYFSSSSDGGEVPKDAVVAIFKPAPGRLWDDKTSGPKVFYVKKGTDLEKITKNGSKALDWLNSQLTGAKGTWSRSSMRNDGSDVKAIEPVKSWIVNESFQEFVADQTPLATPDAKNDTLLAIRGDKSTLPSPEKYIANYDSLIDKTKNPNVKSVKVEYASTAPTVDKAGVYTVPLIVRVTYNDFKDPSTHKDYYDYKIVGKLKVMHDLIYGDKNTDTTKPGSTTPLTPEQKAEQAKIKEHYAEIKFVNSFNSQSAEQGSSSSAESEGTIDGRKIYYTYKNITAKSSGVKAPQAVGQDYDAKGYHYEFQGWEMHEGTTSVANSANTPNTANGANIAAPVPVMTLYAATAPSPTTMPNPQEVKLYSNAEIADLKFDKDTTFVAVYKLVKNVIDASTTKKALEGYIPAVFLPEIGHRWMDGEYKPKLLYIRPSTKDRNINISFMKKVAGDTGKELYGFSKWRMFTAQGAKLNTSVDSSWDISAPLMFVAEQTGVSDITIPETIVSAGDAIPDVNKLVHNTDSRVTVKINHIYGQGVKPKDSKETDDSKRVYRPGTATVVVDVTRPTDVEGQKLTTQIPIRVRVLPNVIADQDLPAAGTIEDEFISKNYTKFTYVTDPNGKMMSNVHTYWVRKGKESAIKDYIPDVLANNGYVFKDWMTLSSLNKDDNRKASDSDREALAKIAELRGENYLARIIRGSKNSTLAALKNLLLETKPSEYMQYAASREKLARIAEDSGKSFVASIIRKSEKSSIADLENLLAEAGVKDARIVLPNVETDTIIVANFEQMDSVEFKFSGKAVEGVPATFTLANLTRGVLNADGTTNATATVSVDNKQFIVNALSSSSLEQLGISHSCSGTTCTISGTPKIVDGKKIVELTFTSVDKYGRKAVVTVDIEVLPASNDVNPTPVPAPAPTPTPEPDQAEPDYSTVPSDYVVPAPVPMPMPAPAPAEPLPDEQKTVVKGDLLPQTGVDASQSALIASLLASVGFVGFAAKHRRKREDGKNN</sequence>
<feature type="compositionally biased region" description="Polar residues" evidence="6">
    <location>
        <begin position="154"/>
        <end position="169"/>
    </location>
</feature>
<feature type="compositionally biased region" description="Basic and acidic residues" evidence="6">
    <location>
        <begin position="192"/>
        <end position="219"/>
    </location>
</feature>
<evidence type="ECO:0000256" key="5">
    <source>
        <dbReference type="ARBA" id="ARBA00023088"/>
    </source>
</evidence>
<dbReference type="Proteomes" id="UP000070558">
    <property type="component" value="Unassembled WGS sequence"/>
</dbReference>
<dbReference type="GO" id="GO:0030313">
    <property type="term" value="C:cell envelope"/>
    <property type="evidence" value="ECO:0007669"/>
    <property type="project" value="UniProtKB-SubCell"/>
</dbReference>
<reference evidence="8 9" key="1">
    <citation type="submission" date="2016-01" db="EMBL/GenBank/DDBJ databases">
        <authorList>
            <person name="Oliw E.H."/>
        </authorList>
    </citation>
    <scope>NUCLEOTIDE SEQUENCE [LARGE SCALE GENOMIC DNA]</scope>
    <source>
        <strain evidence="8 9">GED7760B</strain>
    </source>
</reference>
<dbReference type="InterPro" id="IPR013378">
    <property type="entry name" value="InlB-like_B-rpt"/>
</dbReference>
<feature type="compositionally biased region" description="Basic and acidic residues" evidence="6">
    <location>
        <begin position="228"/>
        <end position="241"/>
    </location>
</feature>
<feature type="compositionally biased region" description="Polar residues" evidence="6">
    <location>
        <begin position="248"/>
        <end position="258"/>
    </location>
</feature>
<dbReference type="PATRIC" id="fig|2702.99.peg.1103"/>
<evidence type="ECO:0000256" key="4">
    <source>
        <dbReference type="ARBA" id="ARBA00022729"/>
    </source>
</evidence>
<proteinExistence type="predicted"/>
<comment type="caution">
    <text evidence="8">The sequence shown here is derived from an EMBL/GenBank/DDBJ whole genome shotgun (WGS) entry which is preliminary data.</text>
</comment>
<feature type="compositionally biased region" description="Polar residues" evidence="6">
    <location>
        <begin position="378"/>
        <end position="389"/>
    </location>
</feature>
<feature type="region of interest" description="Disordered" evidence="6">
    <location>
        <begin position="857"/>
        <end position="889"/>
    </location>
</feature>
<accession>A0A133NMG3</accession>
<feature type="region of interest" description="Disordered" evidence="6">
    <location>
        <begin position="609"/>
        <end position="629"/>
    </location>
</feature>
<dbReference type="Pfam" id="PF09479">
    <property type="entry name" value="Flg_new"/>
    <property type="match status" value="2"/>
</dbReference>
<keyword evidence="2" id="KW-0134">Cell wall</keyword>
<feature type="compositionally biased region" description="Basic and acidic residues" evidence="6">
    <location>
        <begin position="871"/>
        <end position="883"/>
    </location>
</feature>
<feature type="compositionally biased region" description="Gly residues" evidence="6">
    <location>
        <begin position="91"/>
        <end position="103"/>
    </location>
</feature>
<dbReference type="Pfam" id="PF00746">
    <property type="entry name" value="Gram_pos_anchor"/>
    <property type="match status" value="1"/>
</dbReference>
<keyword evidence="3" id="KW-0964">Secreted</keyword>
<feature type="compositionally biased region" description="Low complexity" evidence="6">
    <location>
        <begin position="340"/>
        <end position="358"/>
    </location>
</feature>
<feature type="region of interest" description="Disordered" evidence="6">
    <location>
        <begin position="1265"/>
        <end position="1299"/>
    </location>
</feature>